<evidence type="ECO:0000256" key="2">
    <source>
        <dbReference type="ARBA" id="ARBA00023015"/>
    </source>
</evidence>
<dbReference type="CDD" id="cd06267">
    <property type="entry name" value="PBP1_LacI_sugar_binding-like"/>
    <property type="match status" value="1"/>
</dbReference>
<evidence type="ECO:0000256" key="5">
    <source>
        <dbReference type="SAM" id="MobiDB-lite"/>
    </source>
</evidence>
<dbReference type="GO" id="GO:0003700">
    <property type="term" value="F:DNA-binding transcription factor activity"/>
    <property type="evidence" value="ECO:0007669"/>
    <property type="project" value="TreeGrafter"/>
</dbReference>
<dbReference type="SUPFAM" id="SSF53822">
    <property type="entry name" value="Periplasmic binding protein-like I"/>
    <property type="match status" value="1"/>
</dbReference>
<dbReference type="PROSITE" id="PS50932">
    <property type="entry name" value="HTH_LACI_2"/>
    <property type="match status" value="1"/>
</dbReference>
<evidence type="ECO:0000259" key="6">
    <source>
        <dbReference type="PROSITE" id="PS50932"/>
    </source>
</evidence>
<reference evidence="7 8" key="1">
    <citation type="journal article" date="2017" name="Int. J. Syst. Evol. Microbiol.">
        <title>Roseitalea porphyridii gen. nov., sp. nov., isolated from a red alga, and reclassification of Hoeflea suaedae Chung et al. 2013 as Pseudohoeflea suaedae gen. nov., comb. nov.</title>
        <authorList>
            <person name="Hyeon J.W."/>
            <person name="Jeong S.E."/>
            <person name="Baek K."/>
            <person name="Jeon C.O."/>
        </authorList>
    </citation>
    <scope>NUCLEOTIDE SEQUENCE [LARGE SCALE GENOMIC DNA]</scope>
    <source>
        <strain evidence="7 8">MA7-20</strain>
    </source>
</reference>
<feature type="compositionally biased region" description="Basic and acidic residues" evidence="5">
    <location>
        <begin position="316"/>
        <end position="335"/>
    </location>
</feature>
<dbReference type="EMBL" id="CP036532">
    <property type="protein sequence ID" value="QBK31922.1"/>
    <property type="molecule type" value="Genomic_DNA"/>
</dbReference>
<feature type="compositionally biased region" description="Basic residues" evidence="5">
    <location>
        <begin position="276"/>
        <end position="287"/>
    </location>
</feature>
<dbReference type="InterPro" id="IPR000843">
    <property type="entry name" value="HTH_LacI"/>
</dbReference>
<dbReference type="SUPFAM" id="SSF47413">
    <property type="entry name" value="lambda repressor-like DNA-binding domains"/>
    <property type="match status" value="1"/>
</dbReference>
<feature type="region of interest" description="Disordered" evidence="5">
    <location>
        <begin position="245"/>
        <end position="355"/>
    </location>
</feature>
<gene>
    <name evidence="7" type="ORF">E0E05_15790</name>
</gene>
<keyword evidence="8" id="KW-1185">Reference proteome</keyword>
<feature type="region of interest" description="Disordered" evidence="5">
    <location>
        <begin position="197"/>
        <end position="223"/>
    </location>
</feature>
<evidence type="ECO:0000313" key="7">
    <source>
        <dbReference type="EMBL" id="QBK31922.1"/>
    </source>
</evidence>
<name>A0A4P6V3C1_9HYPH</name>
<keyword evidence="3" id="KW-0238">DNA-binding</keyword>
<evidence type="ECO:0000256" key="1">
    <source>
        <dbReference type="ARBA" id="ARBA00022491"/>
    </source>
</evidence>
<dbReference type="PANTHER" id="PTHR30146">
    <property type="entry name" value="LACI-RELATED TRANSCRIPTIONAL REPRESSOR"/>
    <property type="match status" value="1"/>
</dbReference>
<protein>
    <submittedName>
        <fullName evidence="7">LacI family transcriptional regulator</fullName>
    </submittedName>
</protein>
<accession>A0A4P6V3C1</accession>
<dbReference type="Pfam" id="PF00356">
    <property type="entry name" value="LacI"/>
    <property type="match status" value="1"/>
</dbReference>
<proteinExistence type="predicted"/>
<keyword evidence="2" id="KW-0805">Transcription regulation</keyword>
<dbReference type="PANTHER" id="PTHR30146:SF148">
    <property type="entry name" value="HTH-TYPE TRANSCRIPTIONAL REPRESSOR PURR-RELATED"/>
    <property type="match status" value="1"/>
</dbReference>
<evidence type="ECO:0000256" key="3">
    <source>
        <dbReference type="ARBA" id="ARBA00023125"/>
    </source>
</evidence>
<organism evidence="7 8">
    <name type="scientific">Roseitalea porphyridii</name>
    <dbReference type="NCBI Taxonomy" id="1852022"/>
    <lineage>
        <taxon>Bacteria</taxon>
        <taxon>Pseudomonadati</taxon>
        <taxon>Pseudomonadota</taxon>
        <taxon>Alphaproteobacteria</taxon>
        <taxon>Hyphomicrobiales</taxon>
        <taxon>Ahrensiaceae</taxon>
        <taxon>Roseitalea</taxon>
    </lineage>
</organism>
<dbReference type="AlphaFoldDB" id="A0A4P6V3C1"/>
<sequence>MPIRKRVTLRDVARETGLALSTVSNALAGKSLVKPETRDYVVETAEKIGYRASVVARSLRSQRSYAIGVLIEDVANPSASAFVRGVEDVVNRAGCTILLANTDGDLERQVAAMHALIDRAVDGLVLISQHLDDERVAEMLKGEVPAVLIQRRTPGLDLDYVGSDNSGGIREALNYVAKLGHKRVGYITGPLGSSSARERLDAAGRRRTRAARSGQSCLRGPIHVRGGAGGGRLLCGASREADLHFRKQRHERDRPDPAAHRTRPERSAGHIGGGPRRYRTCRHSRHRPDHDPARKARDRRGGGAASAAQGGRSRCARHDEDPSDQADRAGHDCNGRVRLTTPFPDEAPERHPGRGVGWRRTMQIVDHANQHRKKMESKLYILRQSAL</sequence>
<dbReference type="Proteomes" id="UP000293719">
    <property type="component" value="Chromosome"/>
</dbReference>
<feature type="domain" description="HTH lacI-type" evidence="6">
    <location>
        <begin position="7"/>
        <end position="61"/>
    </location>
</feature>
<keyword evidence="4" id="KW-0804">Transcription</keyword>
<dbReference type="Gene3D" id="1.10.260.40">
    <property type="entry name" value="lambda repressor-like DNA-binding domains"/>
    <property type="match status" value="1"/>
</dbReference>
<dbReference type="GO" id="GO:0000976">
    <property type="term" value="F:transcription cis-regulatory region binding"/>
    <property type="evidence" value="ECO:0007669"/>
    <property type="project" value="TreeGrafter"/>
</dbReference>
<keyword evidence="1" id="KW-0678">Repressor</keyword>
<dbReference type="Pfam" id="PF13407">
    <property type="entry name" value="Peripla_BP_4"/>
    <property type="match status" value="1"/>
</dbReference>
<dbReference type="Gene3D" id="3.40.50.2300">
    <property type="match status" value="2"/>
</dbReference>
<dbReference type="KEGG" id="rpod:E0E05_15790"/>
<evidence type="ECO:0000313" key="8">
    <source>
        <dbReference type="Proteomes" id="UP000293719"/>
    </source>
</evidence>
<feature type="compositionally biased region" description="Basic and acidic residues" evidence="5">
    <location>
        <begin position="288"/>
        <end position="301"/>
    </location>
</feature>
<dbReference type="InterPro" id="IPR028082">
    <property type="entry name" value="Peripla_BP_I"/>
</dbReference>
<evidence type="ECO:0000256" key="4">
    <source>
        <dbReference type="ARBA" id="ARBA00023163"/>
    </source>
</evidence>
<dbReference type="InterPro" id="IPR025997">
    <property type="entry name" value="SBP_2_dom"/>
</dbReference>
<feature type="compositionally biased region" description="Basic and acidic residues" evidence="5">
    <location>
        <begin position="245"/>
        <end position="268"/>
    </location>
</feature>
<dbReference type="SMART" id="SM00354">
    <property type="entry name" value="HTH_LACI"/>
    <property type="match status" value="1"/>
</dbReference>
<dbReference type="InterPro" id="IPR010982">
    <property type="entry name" value="Lambda_DNA-bd_dom_sf"/>
</dbReference>
<dbReference type="CDD" id="cd01392">
    <property type="entry name" value="HTH_LacI"/>
    <property type="match status" value="1"/>
</dbReference>